<proteinExistence type="predicted"/>
<gene>
    <name evidence="1" type="ORF">HPBE_LOCUS1902</name>
</gene>
<dbReference type="AlphaFoldDB" id="A0A183F6W0"/>
<dbReference type="WBParaSite" id="HPBE_0000190201-mRNA-1">
    <property type="protein sequence ID" value="HPBE_0000190201-mRNA-1"/>
    <property type="gene ID" value="HPBE_0000190201"/>
</dbReference>
<dbReference type="Proteomes" id="UP000050761">
    <property type="component" value="Unassembled WGS sequence"/>
</dbReference>
<sequence>MTLFEGLSFRDSQMVLKSIGICKVFAEKLVSCYDDEVGVFMLISTIRSLQVHGGDEVAGAPLLDLVFHVYFTLVRIMVSGDGVIQDKHKKEMVRRLLSGVIAPNASEQYRKPVCFRPLPVLEKSRRMEAEPEEDFEGVGILFTSEL</sequence>
<accession>A0A3P7UDD5</accession>
<dbReference type="Gene3D" id="1.25.10.10">
    <property type="entry name" value="Leucine-rich Repeat Variant"/>
    <property type="match status" value="1"/>
</dbReference>
<accession>A0A183F6W0</accession>
<organism evidence="2 3">
    <name type="scientific">Heligmosomoides polygyrus</name>
    <name type="common">Parasitic roundworm</name>
    <dbReference type="NCBI Taxonomy" id="6339"/>
    <lineage>
        <taxon>Eukaryota</taxon>
        <taxon>Metazoa</taxon>
        <taxon>Ecdysozoa</taxon>
        <taxon>Nematoda</taxon>
        <taxon>Chromadorea</taxon>
        <taxon>Rhabditida</taxon>
        <taxon>Rhabditina</taxon>
        <taxon>Rhabditomorpha</taxon>
        <taxon>Strongyloidea</taxon>
        <taxon>Heligmosomidae</taxon>
        <taxon>Heligmosomoides</taxon>
    </lineage>
</organism>
<reference evidence="3" key="2">
    <citation type="submission" date="2019-09" db="UniProtKB">
        <authorList>
            <consortium name="WormBaseParasite"/>
        </authorList>
    </citation>
    <scope>IDENTIFICATION</scope>
</reference>
<evidence type="ECO:0000313" key="2">
    <source>
        <dbReference type="Proteomes" id="UP000050761"/>
    </source>
</evidence>
<dbReference type="OrthoDB" id="5840245at2759"/>
<evidence type="ECO:0000313" key="3">
    <source>
        <dbReference type="WBParaSite" id="HPBE_0000190201-mRNA-1"/>
    </source>
</evidence>
<protein>
    <submittedName>
        <fullName evidence="3">MMS19 nucleotide excision repair protein</fullName>
    </submittedName>
</protein>
<evidence type="ECO:0000313" key="1">
    <source>
        <dbReference type="EMBL" id="VDO22014.1"/>
    </source>
</evidence>
<dbReference type="EMBL" id="UZAH01002420">
    <property type="protein sequence ID" value="VDO22014.1"/>
    <property type="molecule type" value="Genomic_DNA"/>
</dbReference>
<name>A0A183F6W0_HELPZ</name>
<reference evidence="1 2" key="1">
    <citation type="submission" date="2018-11" db="EMBL/GenBank/DDBJ databases">
        <authorList>
            <consortium name="Pathogen Informatics"/>
        </authorList>
    </citation>
    <scope>NUCLEOTIDE SEQUENCE [LARGE SCALE GENOMIC DNA]</scope>
</reference>
<dbReference type="InterPro" id="IPR011989">
    <property type="entry name" value="ARM-like"/>
</dbReference>
<keyword evidence="2" id="KW-1185">Reference proteome</keyword>